<reference evidence="4" key="1">
    <citation type="submission" date="2021-01" db="EMBL/GenBank/DDBJ databases">
        <authorList>
            <consortium name="Genoscope - CEA"/>
            <person name="William W."/>
        </authorList>
    </citation>
    <scope>NUCLEOTIDE SEQUENCE</scope>
</reference>
<feature type="repeat" description="WD" evidence="3">
    <location>
        <begin position="352"/>
        <end position="393"/>
    </location>
</feature>
<dbReference type="InterPro" id="IPR001646">
    <property type="entry name" value="5peptide_repeat"/>
</dbReference>
<organism evidence="4 5">
    <name type="scientific">Paramecium octaurelia</name>
    <dbReference type="NCBI Taxonomy" id="43137"/>
    <lineage>
        <taxon>Eukaryota</taxon>
        <taxon>Sar</taxon>
        <taxon>Alveolata</taxon>
        <taxon>Ciliophora</taxon>
        <taxon>Intramacronucleata</taxon>
        <taxon>Oligohymenophorea</taxon>
        <taxon>Peniculida</taxon>
        <taxon>Parameciidae</taxon>
        <taxon>Paramecium</taxon>
    </lineage>
</organism>
<gene>
    <name evidence="4" type="ORF">POCTA_138.1.T1950019</name>
</gene>
<dbReference type="InterPro" id="IPR001680">
    <property type="entry name" value="WD40_rpt"/>
</dbReference>
<dbReference type="AlphaFoldDB" id="A0A8S1YMH4"/>
<dbReference type="Pfam" id="PF00805">
    <property type="entry name" value="Pentapeptide"/>
    <property type="match status" value="1"/>
</dbReference>
<evidence type="ECO:0000313" key="5">
    <source>
        <dbReference type="Proteomes" id="UP000683925"/>
    </source>
</evidence>
<dbReference type="PROSITE" id="PS00678">
    <property type="entry name" value="WD_REPEATS_1"/>
    <property type="match status" value="4"/>
</dbReference>
<feature type="repeat" description="WD" evidence="3">
    <location>
        <begin position="534"/>
        <end position="570"/>
    </location>
</feature>
<dbReference type="PANTHER" id="PTHR22847:SF637">
    <property type="entry name" value="WD REPEAT DOMAIN 5B"/>
    <property type="match status" value="1"/>
</dbReference>
<dbReference type="EMBL" id="CAJJDP010000199">
    <property type="protein sequence ID" value="CAD8214943.1"/>
    <property type="molecule type" value="Genomic_DNA"/>
</dbReference>
<keyword evidence="2" id="KW-0677">Repeat</keyword>
<accession>A0A8S1YMH4</accession>
<evidence type="ECO:0000256" key="1">
    <source>
        <dbReference type="ARBA" id="ARBA00022574"/>
    </source>
</evidence>
<dbReference type="CDD" id="cd00200">
    <property type="entry name" value="WD40"/>
    <property type="match status" value="1"/>
</dbReference>
<evidence type="ECO:0000313" key="4">
    <source>
        <dbReference type="EMBL" id="CAD8214943.1"/>
    </source>
</evidence>
<dbReference type="PANTHER" id="PTHR22847">
    <property type="entry name" value="WD40 REPEAT PROTEIN"/>
    <property type="match status" value="1"/>
</dbReference>
<feature type="repeat" description="WD" evidence="3">
    <location>
        <begin position="576"/>
        <end position="617"/>
    </location>
</feature>
<dbReference type="GO" id="GO:1990234">
    <property type="term" value="C:transferase complex"/>
    <property type="evidence" value="ECO:0007669"/>
    <property type="project" value="UniProtKB-ARBA"/>
</dbReference>
<dbReference type="PROSITE" id="PS50082">
    <property type="entry name" value="WD_REPEATS_2"/>
    <property type="match status" value="5"/>
</dbReference>
<dbReference type="InterPro" id="IPR019775">
    <property type="entry name" value="WD40_repeat_CS"/>
</dbReference>
<evidence type="ECO:0000256" key="2">
    <source>
        <dbReference type="ARBA" id="ARBA00022737"/>
    </source>
</evidence>
<keyword evidence="5" id="KW-1185">Reference proteome</keyword>
<protein>
    <submittedName>
        <fullName evidence="4">Uncharacterized protein</fullName>
    </submittedName>
</protein>
<dbReference type="Pfam" id="PF00400">
    <property type="entry name" value="WD40"/>
    <property type="match status" value="5"/>
</dbReference>
<keyword evidence="1 3" id="KW-0853">WD repeat</keyword>
<dbReference type="PROSITE" id="PS50294">
    <property type="entry name" value="WD_REPEATS_REGION"/>
    <property type="match status" value="4"/>
</dbReference>
<comment type="caution">
    <text evidence="4">The sequence shown here is derived from an EMBL/GenBank/DDBJ whole genome shotgun (WGS) entry which is preliminary data.</text>
</comment>
<sequence>MIFKIIIKEQNHKAISDLIKHKMKINSALSQIQSMLKKIWEELSESIQQIQDVIEMERASSLNIIYNNINLEEATFTDLETLVQIVKAKSINDWISQENSYLPKLERAKNWWEQEIRAFKKQSMEKIKKISPLIKQEQIQSRIQPIQEKDNLYELFTSLKDIDMEILSMIIDVFQKEKISDSIEFLSKAEDQNHKEQYFLQVENNLQLFQKQNKLKSYQCFSNNSTNMILIKRIIKLKHIQKLEKKSQIQFQQKIGQSIIFISYLPIIYGQQVRTIWIKFSQFISRNEGRFNETMFLNIKIHNTSLIGANFVKCNLSGSELENVDISGINLSGTQLLSCKWKNIRIQELHYLNGNGGAISSVCFSPDCTTLVSGNDDGSISLWDFKTGQPKSKLIGHSRQIYSINISSDGSTLASGSADKCIRLWDVKARKKNLNQLAIVVESYLYASLLMDQHQHLTGQNKTLLIDQNGKVVSVCFSPDDTTLVSGSKDMSMQEWMGILKVYILYASHLMVHFQHQVVEMSLSVYGILKQDNQNLHQLIMKVVCFSPDGAILASGFANNCIFLWNVKTGIQKFKLVGHYGNVTSVCFSPLGTILASGSMDNSIRLWDIQTGQQIYPLNNSNSDTKDKFYASLQNPPQSVEVNQIITILLISNNLYFKHKELKYLKENCEIIQAQTQRNYLDKEEVQFWKKIQNFHNIEIKIEYQSWIIYIIMNSNFNFYFLLRKWKLLKAISKILFIICNKLFRFFISQVQTSYSESRVYLIDTEFIFYISIQL</sequence>
<dbReference type="OrthoDB" id="19944at2759"/>
<name>A0A8S1YMH4_PAROT</name>
<dbReference type="SMART" id="SM00320">
    <property type="entry name" value="WD40"/>
    <property type="match status" value="5"/>
</dbReference>
<evidence type="ECO:0000256" key="3">
    <source>
        <dbReference type="PROSITE-ProRule" id="PRU00221"/>
    </source>
</evidence>
<feature type="repeat" description="WD" evidence="3">
    <location>
        <begin position="394"/>
        <end position="435"/>
    </location>
</feature>
<proteinExistence type="predicted"/>
<feature type="repeat" description="WD" evidence="3">
    <location>
        <begin position="465"/>
        <end position="496"/>
    </location>
</feature>
<dbReference type="Proteomes" id="UP000683925">
    <property type="component" value="Unassembled WGS sequence"/>
</dbReference>